<comment type="similarity">
    <text evidence="2">Belongs to the cytochrome c oxidase subunit 3 family.</text>
</comment>
<dbReference type="InterPro" id="IPR000298">
    <property type="entry name" value="Cyt_c_oxidase-like_su3"/>
</dbReference>
<reference evidence="11" key="1">
    <citation type="submission" date="2018-05" db="EMBL/GenBank/DDBJ databases">
        <authorList>
            <person name="Lanie J.A."/>
            <person name="Ng W.-L."/>
            <person name="Kazmierczak K.M."/>
            <person name="Andrzejewski T.M."/>
            <person name="Davidsen T.M."/>
            <person name="Wayne K.J."/>
            <person name="Tettelin H."/>
            <person name="Glass J.I."/>
            <person name="Rusch D."/>
            <person name="Podicherti R."/>
            <person name="Tsui H.-C.T."/>
            <person name="Winkler M.E."/>
        </authorList>
    </citation>
    <scope>NUCLEOTIDE SEQUENCE</scope>
</reference>
<dbReference type="InterPro" id="IPR013833">
    <property type="entry name" value="Cyt_c_oxidase_su3_a-hlx"/>
</dbReference>
<dbReference type="PROSITE" id="PS50253">
    <property type="entry name" value="COX3"/>
    <property type="match status" value="1"/>
</dbReference>
<dbReference type="PANTHER" id="PTHR11403">
    <property type="entry name" value="CYTOCHROME C OXIDASE SUBUNIT III"/>
    <property type="match status" value="1"/>
</dbReference>
<evidence type="ECO:0000256" key="6">
    <source>
        <dbReference type="ARBA" id="ARBA00022989"/>
    </source>
</evidence>
<keyword evidence="5" id="KW-1278">Translocase</keyword>
<evidence type="ECO:0000259" key="10">
    <source>
        <dbReference type="PROSITE" id="PS50253"/>
    </source>
</evidence>
<dbReference type="Gene3D" id="1.20.120.80">
    <property type="entry name" value="Cytochrome c oxidase, subunit III, four-helix bundle"/>
    <property type="match status" value="1"/>
</dbReference>
<keyword evidence="4 9" id="KW-0812">Transmembrane</keyword>
<gene>
    <name evidence="11" type="ORF">METZ01_LOCUS449215</name>
</gene>
<accession>A0A382ZLN4</accession>
<sequence length="205" mass="23042">VSDQPYYVPASSKFPFAMALTMLTLIIGAATTVNSIGTNSNAYLILIAGFLMMWTTMFFWFSKVIEENDSGLNNSMLNDSYVYGMAWFIFSEVMFFFAFFGALFYIRTFSVPWLGGEGEKGIANILWEGFEAHWPLVVTPDQALFKGPEEEMSFSTAYTHGGLAGVLGWIPLWNTLCLLTSSVTIHIAHLNLKNNNRPKFHLWLG</sequence>
<protein>
    <recommendedName>
        <fullName evidence="3">cytochrome-c oxidase</fullName>
        <ecNumber evidence="3">7.1.1.9</ecNumber>
    </recommendedName>
    <alternativeName>
        <fullName evidence="8">Cytochrome c oxidase polypeptide III</fullName>
    </alternativeName>
</protein>
<dbReference type="GO" id="GO:0004129">
    <property type="term" value="F:cytochrome-c oxidase activity"/>
    <property type="evidence" value="ECO:0007669"/>
    <property type="project" value="UniProtKB-EC"/>
</dbReference>
<dbReference type="SUPFAM" id="SSF81452">
    <property type="entry name" value="Cytochrome c oxidase subunit III-like"/>
    <property type="match status" value="1"/>
</dbReference>
<feature type="transmembrane region" description="Helical" evidence="9">
    <location>
        <begin position="43"/>
        <end position="61"/>
    </location>
</feature>
<feature type="non-terminal residue" evidence="11">
    <location>
        <position position="205"/>
    </location>
</feature>
<comment type="subcellular location">
    <subcellularLocation>
        <location evidence="1">Membrane</location>
        <topology evidence="1">Multi-pass membrane protein</topology>
    </subcellularLocation>
</comment>
<dbReference type="PANTHER" id="PTHR11403:SF7">
    <property type="entry name" value="CYTOCHROME C OXIDASE SUBUNIT 3"/>
    <property type="match status" value="1"/>
</dbReference>
<dbReference type="AlphaFoldDB" id="A0A382ZLN4"/>
<dbReference type="Gene3D" id="1.10.287.70">
    <property type="match status" value="1"/>
</dbReference>
<dbReference type="InterPro" id="IPR035973">
    <property type="entry name" value="Cyt_c_oxidase_su3-like_sf"/>
</dbReference>
<dbReference type="GO" id="GO:0019646">
    <property type="term" value="P:aerobic electron transport chain"/>
    <property type="evidence" value="ECO:0007669"/>
    <property type="project" value="InterPro"/>
</dbReference>
<dbReference type="Pfam" id="PF00510">
    <property type="entry name" value="COX3"/>
    <property type="match status" value="1"/>
</dbReference>
<keyword evidence="7 9" id="KW-0472">Membrane</keyword>
<evidence type="ECO:0000256" key="8">
    <source>
        <dbReference type="ARBA" id="ARBA00031625"/>
    </source>
</evidence>
<dbReference type="EMBL" id="UINC01184912">
    <property type="protein sequence ID" value="SVD96361.1"/>
    <property type="molecule type" value="Genomic_DNA"/>
</dbReference>
<evidence type="ECO:0000256" key="3">
    <source>
        <dbReference type="ARBA" id="ARBA00012949"/>
    </source>
</evidence>
<feature type="transmembrane region" description="Helical" evidence="9">
    <location>
        <begin position="81"/>
        <end position="106"/>
    </location>
</feature>
<name>A0A382ZLN4_9ZZZZ</name>
<proteinExistence type="inferred from homology"/>
<dbReference type="InterPro" id="IPR024791">
    <property type="entry name" value="Cyt_c/ubiquinol_Oxase_su3"/>
</dbReference>
<evidence type="ECO:0000256" key="7">
    <source>
        <dbReference type="ARBA" id="ARBA00023136"/>
    </source>
</evidence>
<evidence type="ECO:0000256" key="5">
    <source>
        <dbReference type="ARBA" id="ARBA00022967"/>
    </source>
</evidence>
<evidence type="ECO:0000256" key="9">
    <source>
        <dbReference type="SAM" id="Phobius"/>
    </source>
</evidence>
<dbReference type="EC" id="7.1.1.9" evidence="3"/>
<feature type="non-terminal residue" evidence="11">
    <location>
        <position position="1"/>
    </location>
</feature>
<evidence type="ECO:0000256" key="2">
    <source>
        <dbReference type="ARBA" id="ARBA00010581"/>
    </source>
</evidence>
<evidence type="ECO:0000256" key="1">
    <source>
        <dbReference type="ARBA" id="ARBA00004141"/>
    </source>
</evidence>
<feature type="domain" description="Heme-copper oxidase subunit III family profile" evidence="10">
    <location>
        <begin position="2"/>
        <end position="205"/>
    </location>
</feature>
<dbReference type="GO" id="GO:0016020">
    <property type="term" value="C:membrane"/>
    <property type="evidence" value="ECO:0007669"/>
    <property type="project" value="UniProtKB-SubCell"/>
</dbReference>
<feature type="transmembrane region" description="Helical" evidence="9">
    <location>
        <begin position="14"/>
        <end position="36"/>
    </location>
</feature>
<organism evidence="11">
    <name type="scientific">marine metagenome</name>
    <dbReference type="NCBI Taxonomy" id="408172"/>
    <lineage>
        <taxon>unclassified sequences</taxon>
        <taxon>metagenomes</taxon>
        <taxon>ecological metagenomes</taxon>
    </lineage>
</organism>
<evidence type="ECO:0000256" key="4">
    <source>
        <dbReference type="ARBA" id="ARBA00022692"/>
    </source>
</evidence>
<evidence type="ECO:0000313" key="11">
    <source>
        <dbReference type="EMBL" id="SVD96361.1"/>
    </source>
</evidence>
<keyword evidence="6 9" id="KW-1133">Transmembrane helix</keyword>